<protein>
    <submittedName>
        <fullName evidence="1">Hydrolase</fullName>
    </submittedName>
</protein>
<reference evidence="1" key="1">
    <citation type="submission" date="2021-11" db="EMBL/GenBank/DDBJ databases">
        <title>Phage-based biocontrol of nitrification in agricultural soil.</title>
        <authorList>
            <person name="Muniesa M."/>
            <person name="Quiros P."/>
            <person name="Salaet I."/>
        </authorList>
    </citation>
    <scope>NUCLEOTIDE SEQUENCE</scope>
</reference>
<evidence type="ECO:0000313" key="1">
    <source>
        <dbReference type="EMBL" id="UMO77795.1"/>
    </source>
</evidence>
<evidence type="ECO:0000313" key="2">
    <source>
        <dbReference type="Proteomes" id="UP001061889"/>
    </source>
</evidence>
<sequence length="88" mass="10175">MHTYTDTQKEIINNVKSRQADIDSSTWAGGDAFHSCRIFLEWAEAHAGEISPEAAREFFSPLDHHDRLDADLWELRGYFLSGKKPYYL</sequence>
<name>A0A976MFZ1_9CAUD</name>
<dbReference type="EMBL" id="OL634959">
    <property type="protein sequence ID" value="UMO77795.1"/>
    <property type="molecule type" value="Genomic_DNA"/>
</dbReference>
<keyword evidence="2" id="KW-1185">Reference proteome</keyword>
<dbReference type="GO" id="GO:0016787">
    <property type="term" value="F:hydrolase activity"/>
    <property type="evidence" value="ECO:0007669"/>
    <property type="project" value="UniProtKB-KW"/>
</dbReference>
<organism evidence="1 2">
    <name type="scientific">Bacteriophage Phi NF-1</name>
    <dbReference type="NCBI Taxonomy" id="2900273"/>
    <lineage>
        <taxon>Viruses</taxon>
        <taxon>Duplodnaviria</taxon>
        <taxon>Heunggongvirae</taxon>
        <taxon>Uroviricota</taxon>
        <taxon>Caudoviricetes</taxon>
        <taxon>Autographivirales</taxon>
        <taxon>Autoscriptoviridae</taxon>
        <taxon>Catalonvirus</taxon>
        <taxon>Catalonvirus NF1</taxon>
    </lineage>
</organism>
<proteinExistence type="predicted"/>
<accession>A0A976MFZ1</accession>
<dbReference type="Proteomes" id="UP001061889">
    <property type="component" value="Segment"/>
</dbReference>
<keyword evidence="1" id="KW-0378">Hydrolase</keyword>